<sequence>MAEELEAAASEPEKRKRLSANARRGLLAGAVLVALLILAWVAYYMIRGKYYEGTNDAYLQADAVTVSSKVSGYVDQVYVVDNQDVTAGQPLVHIDPRDYSAQTAQFQAQIDLALASAANVRAGISEQQAAVEQARAQLAANRSDLAFAQDEVARYTPLAQSGAETREKLQSLRNTAARAANAVAASTAALDAAELRIGSLKAQGQQAQAQREAAVAQRGAANVNLASTIIRAAIPGRVGNKSVQQGQFVQPGLRLMSVVPLQSIYITANFKETQVGLMRPGQPAEIKLDALPGTTLHGHVQSIAPGTGAQFSLLPPQNATGNFTKIVQRVPVRIAIDVTAEERARLVPGYSAKVTVDTYAAKHDPDQTRGQ</sequence>
<gene>
    <name evidence="5" type="ORF">FHS31_001300</name>
</gene>
<dbReference type="RefSeq" id="WP_167072542.1">
    <property type="nucleotide sequence ID" value="NZ_JAAOZC010000002.1"/>
</dbReference>
<dbReference type="InterPro" id="IPR058634">
    <property type="entry name" value="AaeA-lik-b-barrel"/>
</dbReference>
<organism evidence="5 6">
    <name type="scientific">Sphingomonas vulcanisoli</name>
    <dbReference type="NCBI Taxonomy" id="1658060"/>
    <lineage>
        <taxon>Bacteria</taxon>
        <taxon>Pseudomonadati</taxon>
        <taxon>Pseudomonadota</taxon>
        <taxon>Alphaproteobacteria</taxon>
        <taxon>Sphingomonadales</taxon>
        <taxon>Sphingomonadaceae</taxon>
        <taxon>Sphingomonas</taxon>
    </lineage>
</organism>
<feature type="domain" description="p-hydroxybenzoic acid efflux pump subunit AaeA-like beta-barrel" evidence="4">
    <location>
        <begin position="263"/>
        <end position="356"/>
    </location>
</feature>
<evidence type="ECO:0000256" key="2">
    <source>
        <dbReference type="SAM" id="Phobius"/>
    </source>
</evidence>
<dbReference type="EMBL" id="JAAOZC010000002">
    <property type="protein sequence ID" value="NIJ07704.1"/>
    <property type="molecule type" value="Genomic_DNA"/>
</dbReference>
<dbReference type="PANTHER" id="PTHR30386">
    <property type="entry name" value="MEMBRANE FUSION SUBUNIT OF EMRAB-TOLC MULTIDRUG EFFLUX PUMP"/>
    <property type="match status" value="1"/>
</dbReference>
<dbReference type="SUPFAM" id="SSF111369">
    <property type="entry name" value="HlyD-like secretion proteins"/>
    <property type="match status" value="2"/>
</dbReference>
<keyword evidence="2" id="KW-1133">Transmembrane helix</keyword>
<evidence type="ECO:0000313" key="5">
    <source>
        <dbReference type="EMBL" id="NIJ07704.1"/>
    </source>
</evidence>
<evidence type="ECO:0000313" key="6">
    <source>
        <dbReference type="Proteomes" id="UP000727456"/>
    </source>
</evidence>
<accession>A0ABX0TQA1</accession>
<feature type="domain" description="Multidrug resistance protein MdtA-like barrel-sandwich hybrid" evidence="3">
    <location>
        <begin position="63"/>
        <end position="255"/>
    </location>
</feature>
<keyword evidence="6" id="KW-1185">Reference proteome</keyword>
<proteinExistence type="predicted"/>
<dbReference type="PANTHER" id="PTHR30386:SF24">
    <property type="entry name" value="MULTIDRUG RESISTANCE EFFLUX PUMP"/>
    <property type="match status" value="1"/>
</dbReference>
<evidence type="ECO:0000259" key="3">
    <source>
        <dbReference type="Pfam" id="PF25917"/>
    </source>
</evidence>
<dbReference type="Pfam" id="PF25917">
    <property type="entry name" value="BSH_RND"/>
    <property type="match status" value="1"/>
</dbReference>
<dbReference type="Gene3D" id="2.40.30.170">
    <property type="match status" value="1"/>
</dbReference>
<dbReference type="InterPro" id="IPR050739">
    <property type="entry name" value="MFP"/>
</dbReference>
<feature type="transmembrane region" description="Helical" evidence="2">
    <location>
        <begin position="25"/>
        <end position="46"/>
    </location>
</feature>
<keyword evidence="2" id="KW-0812">Transmembrane</keyword>
<protein>
    <submittedName>
        <fullName evidence="5">Membrane fusion protein (Multidrug efflux system)</fullName>
    </submittedName>
</protein>
<evidence type="ECO:0000259" key="4">
    <source>
        <dbReference type="Pfam" id="PF25963"/>
    </source>
</evidence>
<name>A0ABX0TQA1_9SPHN</name>
<dbReference type="InterPro" id="IPR058625">
    <property type="entry name" value="MdtA-like_BSH"/>
</dbReference>
<dbReference type="Gene3D" id="2.40.50.100">
    <property type="match status" value="1"/>
</dbReference>
<dbReference type="Gene3D" id="1.10.287.470">
    <property type="entry name" value="Helix hairpin bin"/>
    <property type="match status" value="1"/>
</dbReference>
<reference evidence="5 6" key="1">
    <citation type="submission" date="2020-03" db="EMBL/GenBank/DDBJ databases">
        <title>Genomic Encyclopedia of Type Strains, Phase III (KMG-III): the genomes of soil and plant-associated and newly described type strains.</title>
        <authorList>
            <person name="Whitman W."/>
        </authorList>
    </citation>
    <scope>NUCLEOTIDE SEQUENCE [LARGE SCALE GENOMIC DNA]</scope>
    <source>
        <strain evidence="5 6">CECT 8804</strain>
    </source>
</reference>
<feature type="coiled-coil region" evidence="1">
    <location>
        <begin position="124"/>
        <end position="151"/>
    </location>
</feature>
<dbReference type="Pfam" id="PF25963">
    <property type="entry name" value="Beta-barrel_AAEA"/>
    <property type="match status" value="1"/>
</dbReference>
<evidence type="ECO:0000256" key="1">
    <source>
        <dbReference type="SAM" id="Coils"/>
    </source>
</evidence>
<dbReference type="Proteomes" id="UP000727456">
    <property type="component" value="Unassembled WGS sequence"/>
</dbReference>
<keyword evidence="2" id="KW-0472">Membrane</keyword>
<comment type="caution">
    <text evidence="5">The sequence shown here is derived from an EMBL/GenBank/DDBJ whole genome shotgun (WGS) entry which is preliminary data.</text>
</comment>
<keyword evidence="1" id="KW-0175">Coiled coil</keyword>